<dbReference type="Proteomes" id="UP001341245">
    <property type="component" value="Unassembled WGS sequence"/>
</dbReference>
<accession>A0ABR0T8N1</accession>
<name>A0ABR0T8N1_AURPU</name>
<comment type="caution">
    <text evidence="1">The sequence shown here is derived from an EMBL/GenBank/DDBJ whole genome shotgun (WGS) entry which is preliminary data.</text>
</comment>
<evidence type="ECO:0000313" key="1">
    <source>
        <dbReference type="EMBL" id="KAK6000793.1"/>
    </source>
</evidence>
<dbReference type="EMBL" id="JASGXD010000016">
    <property type="protein sequence ID" value="KAK6000793.1"/>
    <property type="molecule type" value="Genomic_DNA"/>
</dbReference>
<reference evidence="1 2" key="1">
    <citation type="submission" date="2023-11" db="EMBL/GenBank/DDBJ databases">
        <title>Draft genome sequence and annotation of the polyextremotolerant black yeast-like fungus Aureobasidium pullulans NRRL 62042.</title>
        <authorList>
            <person name="Dielentheis-Frenken M.R.E."/>
            <person name="Wibberg D."/>
            <person name="Blank L.M."/>
            <person name="Tiso T."/>
        </authorList>
    </citation>
    <scope>NUCLEOTIDE SEQUENCE [LARGE SCALE GENOMIC DNA]</scope>
    <source>
        <strain evidence="1 2">NRRL 62042</strain>
    </source>
</reference>
<sequence>MTMAYPPCPGPEAYIEAERESVQPAPPRTNQPSDSVTIRWMIESDYEFGSVWTMEILVFEPNERIFNRKTYEDDKIYWSQDTRTHLEPDATCASAGLHNGYRVFVTPEHLDSLDEKAAERQESNN</sequence>
<organism evidence="1 2">
    <name type="scientific">Aureobasidium pullulans</name>
    <name type="common">Black yeast</name>
    <name type="synonym">Pullularia pullulans</name>
    <dbReference type="NCBI Taxonomy" id="5580"/>
    <lineage>
        <taxon>Eukaryota</taxon>
        <taxon>Fungi</taxon>
        <taxon>Dikarya</taxon>
        <taxon>Ascomycota</taxon>
        <taxon>Pezizomycotina</taxon>
        <taxon>Dothideomycetes</taxon>
        <taxon>Dothideomycetidae</taxon>
        <taxon>Dothideales</taxon>
        <taxon>Saccotheciaceae</taxon>
        <taxon>Aureobasidium</taxon>
    </lineage>
</organism>
<protein>
    <submittedName>
        <fullName evidence="1">Uncharacterized protein</fullName>
    </submittedName>
</protein>
<proteinExistence type="predicted"/>
<gene>
    <name evidence="1" type="ORF">QM012_003518</name>
</gene>
<evidence type="ECO:0000313" key="2">
    <source>
        <dbReference type="Proteomes" id="UP001341245"/>
    </source>
</evidence>
<keyword evidence="2" id="KW-1185">Reference proteome</keyword>